<dbReference type="CDD" id="cd12797">
    <property type="entry name" value="M23_peptidase"/>
    <property type="match status" value="1"/>
</dbReference>
<feature type="compositionally biased region" description="Low complexity" evidence="2">
    <location>
        <begin position="305"/>
        <end position="314"/>
    </location>
</feature>
<dbReference type="AlphaFoldDB" id="A0A176QDS7"/>
<feature type="signal peptide" evidence="3">
    <location>
        <begin position="1"/>
        <end position="34"/>
    </location>
</feature>
<feature type="region of interest" description="Disordered" evidence="2">
    <location>
        <begin position="77"/>
        <end position="97"/>
    </location>
</feature>
<dbReference type="Pfam" id="PF01551">
    <property type="entry name" value="Peptidase_M23"/>
    <property type="match status" value="1"/>
</dbReference>
<evidence type="ECO:0000313" key="5">
    <source>
        <dbReference type="EMBL" id="OAB87834.1"/>
    </source>
</evidence>
<feature type="compositionally biased region" description="Low complexity" evidence="2">
    <location>
        <begin position="323"/>
        <end position="339"/>
    </location>
</feature>
<feature type="compositionally biased region" description="Basic and acidic residues" evidence="2">
    <location>
        <begin position="288"/>
        <end position="297"/>
    </location>
</feature>
<accession>A0A176QDS7</accession>
<proteinExistence type="predicted"/>
<dbReference type="PANTHER" id="PTHR21666:SF289">
    <property type="entry name" value="L-ALA--D-GLU ENDOPEPTIDASE"/>
    <property type="match status" value="1"/>
</dbReference>
<feature type="region of interest" description="Disordered" evidence="2">
    <location>
        <begin position="286"/>
        <end position="339"/>
    </location>
</feature>
<dbReference type="SUPFAM" id="SSF51261">
    <property type="entry name" value="Duplicated hybrid motif"/>
    <property type="match status" value="1"/>
</dbReference>
<comment type="caution">
    <text evidence="5">The sequence shown here is derived from an EMBL/GenBank/DDBJ whole genome shotgun (WGS) entry which is preliminary data.</text>
</comment>
<evidence type="ECO:0000259" key="4">
    <source>
        <dbReference type="Pfam" id="PF01551"/>
    </source>
</evidence>
<dbReference type="EMBL" id="LQZG01000002">
    <property type="protein sequence ID" value="OAB87834.1"/>
    <property type="molecule type" value="Genomic_DNA"/>
</dbReference>
<feature type="chain" id="PRO_5008048817" description="M23ase beta-sheet core domain-containing protein" evidence="3">
    <location>
        <begin position="35"/>
        <end position="468"/>
    </location>
</feature>
<reference evidence="5 6" key="1">
    <citation type="submission" date="2016-01" db="EMBL/GenBank/DDBJ databases">
        <title>Janibacter melonis strain CD11_4 genome sequencing and assembly.</title>
        <authorList>
            <person name="Nair G.R."/>
            <person name="Kaur G."/>
            <person name="Chander A.M."/>
            <person name="Mayilraj S."/>
        </authorList>
    </citation>
    <scope>NUCLEOTIDE SEQUENCE [LARGE SCALE GENOMIC DNA]</scope>
    <source>
        <strain evidence="5 6">CD11-4</strain>
    </source>
</reference>
<evidence type="ECO:0000256" key="2">
    <source>
        <dbReference type="SAM" id="MobiDB-lite"/>
    </source>
</evidence>
<dbReference type="PANTHER" id="PTHR21666">
    <property type="entry name" value="PEPTIDASE-RELATED"/>
    <property type="match status" value="1"/>
</dbReference>
<sequence length="468" mass="49683">MKRFAPRAGRTSRAATSSALAVCLAAGLATASWAAGEPDPADKKRSVDDSISATKADLSDTSAELVEAYDSLKSTRAKLPAARSKAKQAEEVETAAQTKYDDAAADLRVAKADEAKARKDIRTTSTKITRARSDVAGFAGEVYQQQGLGDLSVALGAESPGEVIDRMVIADSAGGAQSDSLDSLTTSRADLVTQQDRLEALKDKTQQARDDASTALTEAQLAKKKADRAETDLETLESDQTSQARTLRTERTKEKRRLDGLRVESDRLGKILEERARKARVKAAKIKAAREAEERRQAQARRRAAAAPSPQTADPNPPPPTPRATSSNPTSGTTSGQSTSVLAAPVNAPITSEFGLRFHPILSYWRLHAGRDYGGACGAPVRAAADGTIVSAGVAGGYGNQIAVDHGVKRGVLLSTTYNHLQAFARTSGTVKRGELIGYVGTTGTSTGCHLHFETYENGTPVDPRRWL</sequence>
<evidence type="ECO:0000256" key="1">
    <source>
        <dbReference type="ARBA" id="ARBA00022729"/>
    </source>
</evidence>
<dbReference type="Gene3D" id="2.70.70.10">
    <property type="entry name" value="Glucose Permease (Domain IIA)"/>
    <property type="match status" value="1"/>
</dbReference>
<keyword evidence="6" id="KW-1185">Reference proteome</keyword>
<feature type="compositionally biased region" description="Basic and acidic residues" evidence="2">
    <location>
        <begin position="247"/>
        <end position="258"/>
    </location>
</feature>
<evidence type="ECO:0000313" key="6">
    <source>
        <dbReference type="Proteomes" id="UP000076976"/>
    </source>
</evidence>
<dbReference type="InterPro" id="IPR011055">
    <property type="entry name" value="Dup_hybrid_motif"/>
</dbReference>
<feature type="domain" description="M23ase beta-sheet core" evidence="4">
    <location>
        <begin position="367"/>
        <end position="464"/>
    </location>
</feature>
<dbReference type="STRING" id="262209.AWH69_07310"/>
<keyword evidence="1 3" id="KW-0732">Signal</keyword>
<dbReference type="Proteomes" id="UP000076976">
    <property type="component" value="Unassembled WGS sequence"/>
</dbReference>
<dbReference type="InterPro" id="IPR050570">
    <property type="entry name" value="Cell_wall_metabolism_enzyme"/>
</dbReference>
<organism evidence="5 6">
    <name type="scientific">Janibacter melonis</name>
    <dbReference type="NCBI Taxonomy" id="262209"/>
    <lineage>
        <taxon>Bacteria</taxon>
        <taxon>Bacillati</taxon>
        <taxon>Actinomycetota</taxon>
        <taxon>Actinomycetes</taxon>
        <taxon>Micrococcales</taxon>
        <taxon>Intrasporangiaceae</taxon>
        <taxon>Janibacter</taxon>
    </lineage>
</organism>
<gene>
    <name evidence="5" type="ORF">AWH69_07310</name>
</gene>
<dbReference type="RefSeq" id="WP_068273611.1">
    <property type="nucleotide sequence ID" value="NZ_LQZG01000002.1"/>
</dbReference>
<name>A0A176QDS7_9MICO</name>
<evidence type="ECO:0000256" key="3">
    <source>
        <dbReference type="SAM" id="SignalP"/>
    </source>
</evidence>
<dbReference type="GO" id="GO:0004222">
    <property type="term" value="F:metalloendopeptidase activity"/>
    <property type="evidence" value="ECO:0007669"/>
    <property type="project" value="TreeGrafter"/>
</dbReference>
<protein>
    <recommendedName>
        <fullName evidence="4">M23ase beta-sheet core domain-containing protein</fullName>
    </recommendedName>
</protein>
<feature type="region of interest" description="Disordered" evidence="2">
    <location>
        <begin position="202"/>
        <end position="258"/>
    </location>
</feature>
<dbReference type="InterPro" id="IPR016047">
    <property type="entry name" value="M23ase_b-sheet_dom"/>
</dbReference>
<feature type="compositionally biased region" description="Basic and acidic residues" evidence="2">
    <location>
        <begin position="202"/>
        <end position="212"/>
    </location>
</feature>